<comment type="caution">
    <text evidence="1">The sequence shown here is derived from an EMBL/GenBank/DDBJ whole genome shotgun (WGS) entry which is preliminary data.</text>
</comment>
<proteinExistence type="predicted"/>
<dbReference type="Proteomes" id="UP001174677">
    <property type="component" value="Unassembled WGS sequence"/>
</dbReference>
<evidence type="ECO:0000313" key="2">
    <source>
        <dbReference type="Proteomes" id="UP001174677"/>
    </source>
</evidence>
<gene>
    <name evidence="1" type="ORF">P3X46_034460</name>
</gene>
<name>A0ABQ9K8B3_HEVBR</name>
<keyword evidence="2" id="KW-1185">Reference proteome</keyword>
<dbReference type="EMBL" id="JARPOI010000383">
    <property type="protein sequence ID" value="KAJ9128804.1"/>
    <property type="molecule type" value="Genomic_DNA"/>
</dbReference>
<reference evidence="1 2" key="1">
    <citation type="journal article" date="2023" name="Plant Biotechnol. J.">
        <title>Chromosome-level wild Hevea brasiliensis genome provides new tools for genomic-assisted breeding and valuable loci to elevate rubber yield.</title>
        <authorList>
            <person name="Cheng H."/>
            <person name="Song X."/>
            <person name="Hu Y."/>
            <person name="Wu T."/>
            <person name="Yang Q."/>
            <person name="An Z."/>
            <person name="Feng S."/>
            <person name="Deng Z."/>
            <person name="Wu W."/>
            <person name="Zeng X."/>
            <person name="Tu M."/>
            <person name="Wang X."/>
            <person name="Huang H."/>
        </authorList>
    </citation>
    <scope>NUCLEOTIDE SEQUENCE [LARGE SCALE GENOMIC DNA]</scope>
    <source>
        <strain evidence="1">MT/VB/25A 57/8</strain>
    </source>
</reference>
<organism evidence="1 2">
    <name type="scientific">Hevea brasiliensis</name>
    <name type="common">Para rubber tree</name>
    <name type="synonym">Siphonia brasiliensis</name>
    <dbReference type="NCBI Taxonomy" id="3981"/>
    <lineage>
        <taxon>Eukaryota</taxon>
        <taxon>Viridiplantae</taxon>
        <taxon>Streptophyta</taxon>
        <taxon>Embryophyta</taxon>
        <taxon>Tracheophyta</taxon>
        <taxon>Spermatophyta</taxon>
        <taxon>Magnoliopsida</taxon>
        <taxon>eudicotyledons</taxon>
        <taxon>Gunneridae</taxon>
        <taxon>Pentapetalae</taxon>
        <taxon>rosids</taxon>
        <taxon>fabids</taxon>
        <taxon>Malpighiales</taxon>
        <taxon>Euphorbiaceae</taxon>
        <taxon>Crotonoideae</taxon>
        <taxon>Micrandreae</taxon>
        <taxon>Hevea</taxon>
    </lineage>
</organism>
<evidence type="ECO:0000313" key="1">
    <source>
        <dbReference type="EMBL" id="KAJ9128804.1"/>
    </source>
</evidence>
<sequence length="90" mass="10491">MPLDLSYSNTTRDCLYKLVAKLPSLEEIRECIVLALNEEYTIEDSVVKEKDKPAIIYQLVVANYSCKFLEAWKRQMVQAKMWISVHIPLL</sequence>
<protein>
    <submittedName>
        <fullName evidence="1">Uncharacterized protein</fullName>
    </submittedName>
</protein>
<accession>A0ABQ9K8B3</accession>